<evidence type="ECO:0000256" key="5">
    <source>
        <dbReference type="PROSITE-ProRule" id="PRU00267"/>
    </source>
</evidence>
<proteinExistence type="inferred from homology"/>
<keyword evidence="3 5" id="KW-0238">DNA-binding</keyword>
<dbReference type="SMART" id="SM00398">
    <property type="entry name" value="HMG"/>
    <property type="match status" value="2"/>
</dbReference>
<comment type="similarity">
    <text evidence="2">Belongs to the HMGB family.</text>
</comment>
<dbReference type="PANTHER" id="PTHR48112:SF32">
    <property type="entry name" value="HIGH MOBILITY GROUP PROTEIN B3"/>
    <property type="match status" value="1"/>
</dbReference>
<dbReference type="AlphaFoldDB" id="A0A2G5T2V4"/>
<dbReference type="InterPro" id="IPR050342">
    <property type="entry name" value="HMGB"/>
</dbReference>
<evidence type="ECO:0000259" key="7">
    <source>
        <dbReference type="PROSITE" id="PS50118"/>
    </source>
</evidence>
<dbReference type="OrthoDB" id="3213154at2759"/>
<dbReference type="PANTHER" id="PTHR48112">
    <property type="entry name" value="HIGH MOBILITY GROUP PROTEIN DSP1"/>
    <property type="match status" value="1"/>
</dbReference>
<dbReference type="STRING" id="1611254.A0A2G5T2V4"/>
<keyword evidence="4 5" id="KW-0539">Nucleus</keyword>
<comment type="subcellular location">
    <subcellularLocation>
        <location evidence="1">Nucleus</location>
    </subcellularLocation>
</comment>
<sequence length="270" mass="30423">MSGPINYYPTTSVQGNGDHGIDTANAPPPTAFSLWAETKRETVRRERPYLVKESVELRLRAMWRDLAPNEKKVFEDNLEKMKKEDKPTCAYILFCADKRKEFTDRHGNRAGAEVTKILASAWNEMSEAAKAPYVKRNAEKRKKYIEKWGATPNEVRNAAKRERAAKRKAPAAAAAENGQPAKRTRENQLIPARNAHRDVLPPSPRSQSQSPLLGSTSSTYYRSSTSPSGSEGSDAWLWDWDNIQPTFFPIGDFPWPEVCRDLGLNNISSN</sequence>
<keyword evidence="9" id="KW-1185">Reference proteome</keyword>
<feature type="DNA-binding region" description="HMG box" evidence="5">
    <location>
        <begin position="84"/>
        <end position="152"/>
    </location>
</feature>
<feature type="domain" description="HMG box" evidence="7">
    <location>
        <begin position="25"/>
        <end position="84"/>
    </location>
</feature>
<feature type="domain" description="HMG box" evidence="7">
    <location>
        <begin position="84"/>
        <end position="152"/>
    </location>
</feature>
<dbReference type="GO" id="GO:0003677">
    <property type="term" value="F:DNA binding"/>
    <property type="evidence" value="ECO:0007669"/>
    <property type="project" value="UniProtKB-UniRule"/>
</dbReference>
<evidence type="ECO:0000256" key="2">
    <source>
        <dbReference type="ARBA" id="ARBA00008774"/>
    </source>
</evidence>
<reference evidence="9" key="1">
    <citation type="submission" date="2017-10" db="EMBL/GenBank/DDBJ databases">
        <title>Rapid genome shrinkage in a self-fertile nematode reveals novel sperm competition proteins.</title>
        <authorList>
            <person name="Yin D."/>
            <person name="Schwarz E.M."/>
            <person name="Thomas C.G."/>
            <person name="Felde R.L."/>
            <person name="Korf I.F."/>
            <person name="Cutter A.D."/>
            <person name="Schartner C.M."/>
            <person name="Ralston E.J."/>
            <person name="Meyer B.J."/>
            <person name="Haag E.S."/>
        </authorList>
    </citation>
    <scope>NUCLEOTIDE SEQUENCE [LARGE SCALE GENOMIC DNA]</scope>
    <source>
        <strain evidence="9">JU1422</strain>
    </source>
</reference>
<dbReference type="SUPFAM" id="SSF47095">
    <property type="entry name" value="HMG-box"/>
    <property type="match status" value="2"/>
</dbReference>
<dbReference type="InterPro" id="IPR009071">
    <property type="entry name" value="HMG_box_dom"/>
</dbReference>
<evidence type="ECO:0000256" key="3">
    <source>
        <dbReference type="ARBA" id="ARBA00023125"/>
    </source>
</evidence>
<evidence type="ECO:0000313" key="9">
    <source>
        <dbReference type="Proteomes" id="UP000230233"/>
    </source>
</evidence>
<dbReference type="Proteomes" id="UP000230233">
    <property type="component" value="Chromosome X"/>
</dbReference>
<gene>
    <name evidence="8" type="primary">Cnig_chr_X.g26385</name>
    <name evidence="8" type="ORF">B9Z55_026385</name>
</gene>
<feature type="region of interest" description="Disordered" evidence="6">
    <location>
        <begin position="155"/>
        <end position="232"/>
    </location>
</feature>
<name>A0A2G5T2V4_9PELO</name>
<evidence type="ECO:0000256" key="4">
    <source>
        <dbReference type="ARBA" id="ARBA00023242"/>
    </source>
</evidence>
<protein>
    <recommendedName>
        <fullName evidence="7">HMG box domain-containing protein</fullName>
    </recommendedName>
</protein>
<dbReference type="Gene3D" id="1.10.30.10">
    <property type="entry name" value="High mobility group box domain"/>
    <property type="match status" value="2"/>
</dbReference>
<dbReference type="GO" id="GO:0005634">
    <property type="term" value="C:nucleus"/>
    <property type="evidence" value="ECO:0007669"/>
    <property type="project" value="UniProtKB-SubCell"/>
</dbReference>
<dbReference type="Pfam" id="PF00505">
    <property type="entry name" value="HMG_box"/>
    <property type="match status" value="2"/>
</dbReference>
<feature type="DNA-binding region" description="HMG box" evidence="5">
    <location>
        <begin position="25"/>
        <end position="84"/>
    </location>
</feature>
<dbReference type="PROSITE" id="PS50118">
    <property type="entry name" value="HMG_BOX_2"/>
    <property type="match status" value="2"/>
</dbReference>
<evidence type="ECO:0000256" key="1">
    <source>
        <dbReference type="ARBA" id="ARBA00004123"/>
    </source>
</evidence>
<dbReference type="CDD" id="cd00084">
    <property type="entry name" value="HMG-box_SF"/>
    <property type="match status" value="2"/>
</dbReference>
<evidence type="ECO:0000256" key="6">
    <source>
        <dbReference type="SAM" id="MobiDB-lite"/>
    </source>
</evidence>
<accession>A0A2G5T2V4</accession>
<comment type="caution">
    <text evidence="8">The sequence shown here is derived from an EMBL/GenBank/DDBJ whole genome shotgun (WGS) entry which is preliminary data.</text>
</comment>
<dbReference type="EMBL" id="PDUG01000006">
    <property type="protein sequence ID" value="PIC21617.1"/>
    <property type="molecule type" value="Genomic_DNA"/>
</dbReference>
<organism evidence="8 9">
    <name type="scientific">Caenorhabditis nigoni</name>
    <dbReference type="NCBI Taxonomy" id="1611254"/>
    <lineage>
        <taxon>Eukaryota</taxon>
        <taxon>Metazoa</taxon>
        <taxon>Ecdysozoa</taxon>
        <taxon>Nematoda</taxon>
        <taxon>Chromadorea</taxon>
        <taxon>Rhabditida</taxon>
        <taxon>Rhabditina</taxon>
        <taxon>Rhabditomorpha</taxon>
        <taxon>Rhabditoidea</taxon>
        <taxon>Rhabditidae</taxon>
        <taxon>Peloderinae</taxon>
        <taxon>Caenorhabditis</taxon>
    </lineage>
</organism>
<dbReference type="InterPro" id="IPR036910">
    <property type="entry name" value="HMG_box_dom_sf"/>
</dbReference>
<evidence type="ECO:0000313" key="8">
    <source>
        <dbReference type="EMBL" id="PIC21617.1"/>
    </source>
</evidence>
<feature type="compositionally biased region" description="Low complexity" evidence="6">
    <location>
        <begin position="205"/>
        <end position="232"/>
    </location>
</feature>